<dbReference type="KEGG" id="vin:AKJ08_2287"/>
<feature type="domain" description="J" evidence="5">
    <location>
        <begin position="3"/>
        <end position="81"/>
    </location>
</feature>
<dbReference type="PROSITE" id="PS50076">
    <property type="entry name" value="DNAJ_2"/>
    <property type="match status" value="1"/>
</dbReference>
<dbReference type="Pfam" id="PF00226">
    <property type="entry name" value="DnaJ"/>
    <property type="match status" value="1"/>
</dbReference>
<accession>A0A0K1PEG2</accession>
<dbReference type="CDD" id="cd06257">
    <property type="entry name" value="DnaJ"/>
    <property type="match status" value="1"/>
</dbReference>
<dbReference type="RefSeq" id="WP_050726145.1">
    <property type="nucleotide sequence ID" value="NZ_CP012332.1"/>
</dbReference>
<name>A0A0K1PEG2_9BACT</name>
<dbReference type="Proteomes" id="UP000055590">
    <property type="component" value="Chromosome"/>
</dbReference>
<dbReference type="PANTHER" id="PTHR14021">
    <property type="entry name" value="IRON-SULFUR CLUSTER CO-CHAPERONE PROTEIN HSCB"/>
    <property type="match status" value="1"/>
</dbReference>
<dbReference type="GO" id="GO:0051087">
    <property type="term" value="F:protein-folding chaperone binding"/>
    <property type="evidence" value="ECO:0007669"/>
    <property type="project" value="InterPro"/>
</dbReference>
<dbReference type="SUPFAM" id="SSF46565">
    <property type="entry name" value="Chaperone J-domain"/>
    <property type="match status" value="1"/>
</dbReference>
<comment type="subunit">
    <text evidence="4">Interacts with HscA and stimulates its ATPase activity.</text>
</comment>
<comment type="function">
    <text evidence="3 4">Co-chaperone involved in the maturation of iron-sulfur cluster-containing proteins. Seems to help targeting proteins to be folded toward HscA.</text>
</comment>
<keyword evidence="7" id="KW-1185">Reference proteome</keyword>
<dbReference type="Gene3D" id="1.20.1280.20">
    <property type="entry name" value="HscB, C-terminal domain"/>
    <property type="match status" value="1"/>
</dbReference>
<dbReference type="STRING" id="1391653.AKJ08_2287"/>
<evidence type="ECO:0000313" key="7">
    <source>
        <dbReference type="Proteomes" id="UP000055590"/>
    </source>
</evidence>
<protein>
    <recommendedName>
        <fullName evidence="4">Co-chaperone protein HscB homolog</fullName>
    </recommendedName>
</protein>
<dbReference type="InterPro" id="IPR001623">
    <property type="entry name" value="DnaJ_domain"/>
</dbReference>
<dbReference type="GO" id="GO:0051259">
    <property type="term" value="P:protein complex oligomerization"/>
    <property type="evidence" value="ECO:0007669"/>
    <property type="project" value="InterPro"/>
</dbReference>
<organism evidence="6 7">
    <name type="scientific">Vulgatibacter incomptus</name>
    <dbReference type="NCBI Taxonomy" id="1391653"/>
    <lineage>
        <taxon>Bacteria</taxon>
        <taxon>Pseudomonadati</taxon>
        <taxon>Myxococcota</taxon>
        <taxon>Myxococcia</taxon>
        <taxon>Myxococcales</taxon>
        <taxon>Cystobacterineae</taxon>
        <taxon>Vulgatibacteraceae</taxon>
        <taxon>Vulgatibacter</taxon>
    </lineage>
</organism>
<dbReference type="GO" id="GO:0044571">
    <property type="term" value="P:[2Fe-2S] cluster assembly"/>
    <property type="evidence" value="ECO:0007669"/>
    <property type="project" value="InterPro"/>
</dbReference>
<dbReference type="GO" id="GO:0001671">
    <property type="term" value="F:ATPase activator activity"/>
    <property type="evidence" value="ECO:0007669"/>
    <property type="project" value="InterPro"/>
</dbReference>
<evidence type="ECO:0000256" key="2">
    <source>
        <dbReference type="ARBA" id="ARBA00023186"/>
    </source>
</evidence>
<evidence type="ECO:0000256" key="3">
    <source>
        <dbReference type="ARBA" id="ARBA00025596"/>
    </source>
</evidence>
<dbReference type="PANTHER" id="PTHR14021:SF15">
    <property type="entry name" value="IRON-SULFUR CLUSTER CO-CHAPERONE PROTEIN HSCB"/>
    <property type="match status" value="1"/>
</dbReference>
<dbReference type="GO" id="GO:0006457">
    <property type="term" value="P:protein folding"/>
    <property type="evidence" value="ECO:0007669"/>
    <property type="project" value="UniProtKB-UniRule"/>
</dbReference>
<dbReference type="SUPFAM" id="SSF47144">
    <property type="entry name" value="HSC20 (HSCB), C-terminal oligomerisation domain"/>
    <property type="match status" value="1"/>
</dbReference>
<dbReference type="SMART" id="SM00271">
    <property type="entry name" value="DnaJ"/>
    <property type="match status" value="1"/>
</dbReference>
<evidence type="ECO:0000256" key="4">
    <source>
        <dbReference type="HAMAP-Rule" id="MF_00682"/>
    </source>
</evidence>
<dbReference type="InterPro" id="IPR036869">
    <property type="entry name" value="J_dom_sf"/>
</dbReference>
<evidence type="ECO:0000313" key="6">
    <source>
        <dbReference type="EMBL" id="AKU91900.1"/>
    </source>
</evidence>
<dbReference type="InterPro" id="IPR036386">
    <property type="entry name" value="HscB_C_sf"/>
</dbReference>
<dbReference type="HAMAP" id="MF_00682">
    <property type="entry name" value="HscB"/>
    <property type="match status" value="1"/>
</dbReference>
<comment type="similarity">
    <text evidence="1 4">Belongs to the HscB family.</text>
</comment>
<dbReference type="Pfam" id="PF07743">
    <property type="entry name" value="HSCB_C"/>
    <property type="match status" value="1"/>
</dbReference>
<sequence length="179" mass="20485">MADHFEILGIPRGFRVDEKRLEERHRELTRLLHPDRHAAAGATARRIALEKTIQVNDAWRVIKDPARRAAWLLREQGIDLGETGSSGASKYLPPGFLLEVMEERERFDDARAAKDVAAVERLAFAVREARAETLEGLGAAFDRDDYEEAARRLSMLRYQDRFLGEVRAWEDAIFEETHG</sequence>
<dbReference type="InterPro" id="IPR009073">
    <property type="entry name" value="HscB_oligo_C"/>
</dbReference>
<dbReference type="AlphaFoldDB" id="A0A0K1PEG2"/>
<evidence type="ECO:0000256" key="1">
    <source>
        <dbReference type="ARBA" id="ARBA00010476"/>
    </source>
</evidence>
<proteinExistence type="inferred from homology"/>
<dbReference type="EMBL" id="CP012332">
    <property type="protein sequence ID" value="AKU91900.1"/>
    <property type="molecule type" value="Genomic_DNA"/>
</dbReference>
<dbReference type="Gene3D" id="1.10.287.110">
    <property type="entry name" value="DnaJ domain"/>
    <property type="match status" value="1"/>
</dbReference>
<gene>
    <name evidence="4" type="primary">hscB</name>
    <name evidence="6" type="ORF">AKJ08_2287</name>
</gene>
<keyword evidence="2 4" id="KW-0143">Chaperone</keyword>
<reference evidence="6 7" key="1">
    <citation type="submission" date="2015-08" db="EMBL/GenBank/DDBJ databases">
        <authorList>
            <person name="Babu N.S."/>
            <person name="Beckwith C.J."/>
            <person name="Beseler K.G."/>
            <person name="Brison A."/>
            <person name="Carone J.V."/>
            <person name="Caskin T.P."/>
            <person name="Diamond M."/>
            <person name="Durham M.E."/>
            <person name="Foxe J.M."/>
            <person name="Go M."/>
            <person name="Henderson B.A."/>
            <person name="Jones I.B."/>
            <person name="McGettigan J.A."/>
            <person name="Micheletti S.J."/>
            <person name="Nasrallah M.E."/>
            <person name="Ortiz D."/>
            <person name="Piller C.R."/>
            <person name="Privatt S.R."/>
            <person name="Schneider S.L."/>
            <person name="Sharp S."/>
            <person name="Smith T.C."/>
            <person name="Stanton J.D."/>
            <person name="Ullery H.E."/>
            <person name="Wilson R.J."/>
            <person name="Serrano M.G."/>
            <person name="Buck G."/>
            <person name="Lee V."/>
            <person name="Wang Y."/>
            <person name="Carvalho R."/>
            <person name="Voegtly L."/>
            <person name="Shi R."/>
            <person name="Duckworth R."/>
            <person name="Johnson A."/>
            <person name="Loviza R."/>
            <person name="Walstead R."/>
            <person name="Shah Z."/>
            <person name="Kiflezghi M."/>
            <person name="Wade K."/>
            <person name="Ball S.L."/>
            <person name="Bradley K.W."/>
            <person name="Asai D.J."/>
            <person name="Bowman C.A."/>
            <person name="Russell D.A."/>
            <person name="Pope W.H."/>
            <person name="Jacobs-Sera D."/>
            <person name="Hendrix R.W."/>
            <person name="Hatfull G.F."/>
        </authorList>
    </citation>
    <scope>NUCLEOTIDE SEQUENCE [LARGE SCALE GENOMIC DNA]</scope>
    <source>
        <strain evidence="6 7">DSM 27710</strain>
    </source>
</reference>
<dbReference type="NCBIfam" id="TIGR00714">
    <property type="entry name" value="hscB"/>
    <property type="match status" value="1"/>
</dbReference>
<dbReference type="InterPro" id="IPR004640">
    <property type="entry name" value="HscB"/>
</dbReference>
<evidence type="ECO:0000259" key="5">
    <source>
        <dbReference type="PROSITE" id="PS50076"/>
    </source>
</evidence>